<comment type="caution">
    <text evidence="3">The sequence shown here is derived from an EMBL/GenBank/DDBJ whole genome shotgun (WGS) entry which is preliminary data.</text>
</comment>
<keyword evidence="1" id="KW-0175">Coiled coil</keyword>
<sequence>MLFADHKHEGRVCELKQTFSKELMAVKADHEERLAKATSAFKAEAETTFAQQKEVAKLWQENDGYRQAGKRQQEKYEKLQSENQTIVGEKEDLEEKLVDQDAMCHELAGSAENWGTKFKGSLRQAVQDEARRREDTHEGFGVDRDEPTPLDQKKTETDDMLRLVSTRWVQIHKEYVDEGSEAYGVYQKDAIEREFNARPDAEKINPEDDMSDDVTESDQMVVKISFRNKLVACPGYTRGFSGRHLHSVIEFSGVSYAPGSPAAERSDHLPLHSSPFISTSLASKTTPVLLACVKRKPFHTARGNYIRYTHRVPFHLPSYSVTDEE</sequence>
<dbReference type="Proteomes" id="UP000030104">
    <property type="component" value="Unassembled WGS sequence"/>
</dbReference>
<gene>
    <name evidence="3" type="ORF">PITC_083630</name>
</gene>
<keyword evidence="4" id="KW-1185">Reference proteome</keyword>
<evidence type="ECO:0000313" key="3">
    <source>
        <dbReference type="EMBL" id="KGO74754.1"/>
    </source>
</evidence>
<protein>
    <submittedName>
        <fullName evidence="3">Uncharacterized protein</fullName>
    </submittedName>
</protein>
<dbReference type="OrthoDB" id="4369461at2759"/>
<organism evidence="3 4">
    <name type="scientific">Penicillium italicum</name>
    <name type="common">Blue mold</name>
    <dbReference type="NCBI Taxonomy" id="40296"/>
    <lineage>
        <taxon>Eukaryota</taxon>
        <taxon>Fungi</taxon>
        <taxon>Dikarya</taxon>
        <taxon>Ascomycota</taxon>
        <taxon>Pezizomycotina</taxon>
        <taxon>Eurotiomycetes</taxon>
        <taxon>Eurotiomycetidae</taxon>
        <taxon>Eurotiales</taxon>
        <taxon>Aspergillaceae</taxon>
        <taxon>Penicillium</taxon>
    </lineage>
</organism>
<dbReference type="EMBL" id="JQGA01000587">
    <property type="protein sequence ID" value="KGO74754.1"/>
    <property type="molecule type" value="Genomic_DNA"/>
</dbReference>
<evidence type="ECO:0000256" key="2">
    <source>
        <dbReference type="SAM" id="MobiDB-lite"/>
    </source>
</evidence>
<dbReference type="AlphaFoldDB" id="A0A0A2L457"/>
<feature type="coiled-coil region" evidence="1">
    <location>
        <begin position="62"/>
        <end position="96"/>
    </location>
</feature>
<evidence type="ECO:0000313" key="4">
    <source>
        <dbReference type="Proteomes" id="UP000030104"/>
    </source>
</evidence>
<dbReference type="HOGENOM" id="CLU_855570_0_0_1"/>
<feature type="region of interest" description="Disordered" evidence="2">
    <location>
        <begin position="127"/>
        <end position="154"/>
    </location>
</feature>
<evidence type="ECO:0000256" key="1">
    <source>
        <dbReference type="SAM" id="Coils"/>
    </source>
</evidence>
<reference evidence="3 4" key="1">
    <citation type="journal article" date="2015" name="Mol. Plant Microbe Interact.">
        <title>Genome, transcriptome, and functional analyses of Penicillium expansum provide new insights into secondary metabolism and pathogenicity.</title>
        <authorList>
            <person name="Ballester A.R."/>
            <person name="Marcet-Houben M."/>
            <person name="Levin E."/>
            <person name="Sela N."/>
            <person name="Selma-Lazaro C."/>
            <person name="Carmona L."/>
            <person name="Wisniewski M."/>
            <person name="Droby S."/>
            <person name="Gonzalez-Candelas L."/>
            <person name="Gabaldon T."/>
        </authorList>
    </citation>
    <scope>NUCLEOTIDE SEQUENCE [LARGE SCALE GENOMIC DNA]</scope>
    <source>
        <strain evidence="3 4">PHI-1</strain>
    </source>
</reference>
<name>A0A0A2L457_PENIT</name>
<proteinExistence type="predicted"/>
<accession>A0A0A2L457</accession>